<dbReference type="PANTHER" id="PTHR35561">
    <property type="entry name" value="RNA 2',3'-CYCLIC PHOSPHODIESTERASE"/>
    <property type="match status" value="1"/>
</dbReference>
<sequence>MRVFIGIELSEKMKNHLKTIQAEVKKGCESGKFTAEENFHLTLRFIGAVTGEQLDKIEDILAASTAEQAPFMIKTSQLGAFPKKNKAVVWVGIEANEKLQLLYKRVNAALLSENIKMADEVAFIPHLSLGRGIVLSKEWGEPGAFAPADPVRMKVSQLTLFESKQVEGRLAYIPLKQFPFRG</sequence>
<dbReference type="InterPro" id="IPR009097">
    <property type="entry name" value="Cyclic_Pdiesterase"/>
</dbReference>
<reference evidence="4 5" key="1">
    <citation type="submission" date="2016-02" db="EMBL/GenBank/DDBJ databases">
        <authorList>
            <person name="Wen L."/>
            <person name="He K."/>
            <person name="Yang H."/>
        </authorList>
    </citation>
    <scope>NUCLEOTIDE SEQUENCE [LARGE SCALE GENOMIC DNA]</scope>
    <source>
        <strain evidence="4">Trichococcus palustris</strain>
    </source>
</reference>
<dbReference type="EC" id="3.1.4.58" evidence="2"/>
<dbReference type="SUPFAM" id="SSF55144">
    <property type="entry name" value="LigT-like"/>
    <property type="match status" value="1"/>
</dbReference>
<proteinExistence type="inferred from homology"/>
<dbReference type="NCBIfam" id="TIGR02258">
    <property type="entry name" value="2_5_ligase"/>
    <property type="match status" value="1"/>
</dbReference>
<gene>
    <name evidence="4" type="ORF">Tpal_1380</name>
</gene>
<comment type="catalytic activity">
    <reaction evidence="2">
        <text>a 3'-end 2',3'-cyclophospho-ribonucleotide-RNA + H2O = a 3'-end 2'-phospho-ribonucleotide-RNA + H(+)</text>
        <dbReference type="Rhea" id="RHEA:11828"/>
        <dbReference type="Rhea" id="RHEA-COMP:10464"/>
        <dbReference type="Rhea" id="RHEA-COMP:17353"/>
        <dbReference type="ChEBI" id="CHEBI:15377"/>
        <dbReference type="ChEBI" id="CHEBI:15378"/>
        <dbReference type="ChEBI" id="CHEBI:83064"/>
        <dbReference type="ChEBI" id="CHEBI:173113"/>
        <dbReference type="EC" id="3.1.4.58"/>
    </reaction>
</comment>
<dbReference type="PANTHER" id="PTHR35561:SF1">
    <property type="entry name" value="RNA 2',3'-CYCLIC PHOSPHODIESTERASE"/>
    <property type="match status" value="1"/>
</dbReference>
<dbReference type="EMBL" id="FJNE01000003">
    <property type="protein sequence ID" value="CZQ91254.1"/>
    <property type="molecule type" value="Genomic_DNA"/>
</dbReference>
<feature type="active site" description="Proton acceptor" evidence="2">
    <location>
        <position position="126"/>
    </location>
</feature>
<keyword evidence="1 2" id="KW-0378">Hydrolase</keyword>
<evidence type="ECO:0000256" key="1">
    <source>
        <dbReference type="ARBA" id="ARBA00022801"/>
    </source>
</evidence>
<name>A0A143YI72_9LACT</name>
<feature type="domain" description="Phosphoesterase HXTX" evidence="3">
    <location>
        <begin position="7"/>
        <end position="90"/>
    </location>
</feature>
<dbReference type="AlphaFoldDB" id="A0A143YI72"/>
<keyword evidence="5" id="KW-1185">Reference proteome</keyword>
<accession>A0A143YI72</accession>
<dbReference type="STRING" id="140314.SAMN04488076_11440"/>
<feature type="short sequence motif" description="HXTX 1" evidence="2">
    <location>
        <begin position="40"/>
        <end position="43"/>
    </location>
</feature>
<dbReference type="Pfam" id="PF02834">
    <property type="entry name" value="LigT_PEase"/>
    <property type="match status" value="1"/>
</dbReference>
<dbReference type="HAMAP" id="MF_01940">
    <property type="entry name" value="RNA_CPDase"/>
    <property type="match status" value="1"/>
</dbReference>
<dbReference type="GO" id="GO:0004113">
    <property type="term" value="F:2',3'-cyclic-nucleotide 3'-phosphodiesterase activity"/>
    <property type="evidence" value="ECO:0007669"/>
    <property type="project" value="InterPro"/>
</dbReference>
<comment type="similarity">
    <text evidence="2">Belongs to the 2H phosphoesterase superfamily. ThpR family.</text>
</comment>
<evidence type="ECO:0000313" key="5">
    <source>
        <dbReference type="Proteomes" id="UP000242754"/>
    </source>
</evidence>
<dbReference type="InterPro" id="IPR014051">
    <property type="entry name" value="Phosphoesterase_HXTX"/>
</dbReference>
<evidence type="ECO:0000313" key="4">
    <source>
        <dbReference type="EMBL" id="CZQ91254.1"/>
    </source>
</evidence>
<comment type="function">
    <text evidence="2">Hydrolyzes RNA 2',3'-cyclic phosphodiester to an RNA 2'-phosphomonoester.</text>
</comment>
<dbReference type="OrthoDB" id="9789350at2"/>
<feature type="active site" description="Proton donor" evidence="2">
    <location>
        <position position="40"/>
    </location>
</feature>
<dbReference type="InterPro" id="IPR004175">
    <property type="entry name" value="RNA_CPDase"/>
</dbReference>
<dbReference type="GO" id="GO:0008664">
    <property type="term" value="F:RNA 2',3'-cyclic 3'-phosphodiesterase activity"/>
    <property type="evidence" value="ECO:0007669"/>
    <property type="project" value="UniProtKB-EC"/>
</dbReference>
<comment type="caution">
    <text evidence="2">Lacks conserved residue(s) required for the propagation of feature annotation.</text>
</comment>
<evidence type="ECO:0000256" key="2">
    <source>
        <dbReference type="HAMAP-Rule" id="MF_01940"/>
    </source>
</evidence>
<organism evidence="4 5">
    <name type="scientific">Trichococcus palustris</name>
    <dbReference type="NCBI Taxonomy" id="140314"/>
    <lineage>
        <taxon>Bacteria</taxon>
        <taxon>Bacillati</taxon>
        <taxon>Bacillota</taxon>
        <taxon>Bacilli</taxon>
        <taxon>Lactobacillales</taxon>
        <taxon>Carnobacteriaceae</taxon>
        <taxon>Trichococcus</taxon>
    </lineage>
</organism>
<evidence type="ECO:0000259" key="3">
    <source>
        <dbReference type="Pfam" id="PF02834"/>
    </source>
</evidence>
<dbReference type="Gene3D" id="3.90.1140.10">
    <property type="entry name" value="Cyclic phosphodiesterase"/>
    <property type="match status" value="1"/>
</dbReference>
<protein>
    <recommendedName>
        <fullName evidence="2">RNA 2',3'-cyclic phosphodiesterase</fullName>
        <shortName evidence="2">RNA 2',3'-CPDase</shortName>
        <ecNumber evidence="2">3.1.4.58</ecNumber>
    </recommendedName>
</protein>
<dbReference type="RefSeq" id="WP_087032813.1">
    <property type="nucleotide sequence ID" value="NZ_FJNE01000003.1"/>
</dbReference>
<dbReference type="Proteomes" id="UP000242754">
    <property type="component" value="Unassembled WGS sequence"/>
</dbReference>